<accession>A0A7W2ICA2</accession>
<dbReference type="Gene3D" id="3.30.160.670">
    <property type="match status" value="1"/>
</dbReference>
<feature type="region of interest" description="Disordered" evidence="1">
    <location>
        <begin position="215"/>
        <end position="237"/>
    </location>
</feature>
<dbReference type="RefSeq" id="WP_182163195.1">
    <property type="nucleotide sequence ID" value="NZ_JACEZT010000008.1"/>
</dbReference>
<evidence type="ECO:0000313" key="4">
    <source>
        <dbReference type="EMBL" id="MBA5638023.1"/>
    </source>
</evidence>
<feature type="domain" description="DUF4136" evidence="3">
    <location>
        <begin position="26"/>
        <end position="198"/>
    </location>
</feature>
<reference evidence="4 5" key="1">
    <citation type="submission" date="2020-07" db="EMBL/GenBank/DDBJ databases">
        <title>Novel species isolated from subtropical streams in China.</title>
        <authorList>
            <person name="Lu H."/>
        </authorList>
    </citation>
    <scope>NUCLEOTIDE SEQUENCE [LARGE SCALE GENOMIC DNA]</scope>
    <source>
        <strain evidence="4 5">LX20W</strain>
    </source>
</reference>
<keyword evidence="5" id="KW-1185">Reference proteome</keyword>
<feature type="compositionally biased region" description="Low complexity" evidence="1">
    <location>
        <begin position="227"/>
        <end position="237"/>
    </location>
</feature>
<proteinExistence type="predicted"/>
<gene>
    <name evidence="4" type="ORF">H3H37_13255</name>
</gene>
<protein>
    <submittedName>
        <fullName evidence="4">DUF4136 domain-containing protein</fullName>
    </submittedName>
</protein>
<dbReference type="PROSITE" id="PS51257">
    <property type="entry name" value="PROKAR_LIPOPROTEIN"/>
    <property type="match status" value="1"/>
</dbReference>
<name>A0A7W2ICA2_9BURK</name>
<comment type="caution">
    <text evidence="4">The sequence shown here is derived from an EMBL/GenBank/DDBJ whole genome shotgun (WGS) entry which is preliminary data.</text>
</comment>
<dbReference type="Proteomes" id="UP000534388">
    <property type="component" value="Unassembled WGS sequence"/>
</dbReference>
<sequence>MKSFAIVAAGATLLLSGCATTIRSDVTAFNDWPADLSNKAYVFTAPPPNEDTLEYRSYQVLVRDELGKLGFSQAADGTHAGLLVGMRFKTVDQPIRVLTATDPFWPGPYWGPGWGPGWGRYPYYRYGYRPFFYDPMFNGTLEVEEGVRHQYERQLNITINSDTGRKLYDVTVHNVSRVQATPHVMPALVHSAFAGFPGQSGVPHQVDVKIDAKMMEDEAPAAPAPAPAAKEPAPAAK</sequence>
<evidence type="ECO:0000256" key="1">
    <source>
        <dbReference type="SAM" id="MobiDB-lite"/>
    </source>
</evidence>
<dbReference type="EMBL" id="JACEZT010000008">
    <property type="protein sequence ID" value="MBA5638023.1"/>
    <property type="molecule type" value="Genomic_DNA"/>
</dbReference>
<dbReference type="InterPro" id="IPR025411">
    <property type="entry name" value="DUF4136"/>
</dbReference>
<dbReference type="Pfam" id="PF13590">
    <property type="entry name" value="DUF4136"/>
    <property type="match status" value="1"/>
</dbReference>
<evidence type="ECO:0000313" key="5">
    <source>
        <dbReference type="Proteomes" id="UP000534388"/>
    </source>
</evidence>
<dbReference type="AlphaFoldDB" id="A0A7W2ICA2"/>
<organism evidence="4 5">
    <name type="scientific">Rugamonas brunnea</name>
    <dbReference type="NCBI Taxonomy" id="2758569"/>
    <lineage>
        <taxon>Bacteria</taxon>
        <taxon>Pseudomonadati</taxon>
        <taxon>Pseudomonadota</taxon>
        <taxon>Betaproteobacteria</taxon>
        <taxon>Burkholderiales</taxon>
        <taxon>Oxalobacteraceae</taxon>
        <taxon>Telluria group</taxon>
        <taxon>Rugamonas</taxon>
    </lineage>
</organism>
<evidence type="ECO:0000259" key="3">
    <source>
        <dbReference type="Pfam" id="PF13590"/>
    </source>
</evidence>
<evidence type="ECO:0000256" key="2">
    <source>
        <dbReference type="SAM" id="SignalP"/>
    </source>
</evidence>
<keyword evidence="2" id="KW-0732">Signal</keyword>
<feature type="chain" id="PRO_5030507548" evidence="2">
    <location>
        <begin position="22"/>
        <end position="237"/>
    </location>
</feature>
<feature type="signal peptide" evidence="2">
    <location>
        <begin position="1"/>
        <end position="21"/>
    </location>
</feature>